<comment type="function">
    <text evidence="9">Catalyzes the reduction of all-trans-retinal to all-trans-retinol in the presence of NADPH.</text>
</comment>
<evidence type="ECO:0000256" key="8">
    <source>
        <dbReference type="ARBA" id="ARBA00023136"/>
    </source>
</evidence>
<dbReference type="SUPFAM" id="SSF51735">
    <property type="entry name" value="NAD(P)-binding Rossmann-fold domains"/>
    <property type="match status" value="1"/>
</dbReference>
<keyword evidence="5" id="KW-1133">Transmembrane helix</keyword>
<evidence type="ECO:0000256" key="10">
    <source>
        <dbReference type="ARBA" id="ARBA00068717"/>
    </source>
</evidence>
<keyword evidence="15" id="KW-1185">Reference proteome</keyword>
<sequence length="383" mass="41725">MPIRSEYSLAREGVTLDTIGRALKHTVLNPVLTIPLLLAARYTQQGGQLAAQHAPAFKYLKAAVALGVLQRLGLWLDDAVTNNFENDTYDWNKEVVVVTGGSDGIGKIVVQLLAERGIKVAVLDVQELTYDGMDTVFAPPSVRYFNVDLASRDSIIEACDAVKAAFGNPTILINNAGCARGKNLLDSTEKDIRLTFNVNTLSHYFLAQQFLPSMIKNNHGMIVTVASFAAYLTTPNMIDYASSKAAALAFHEGISAEVATVLKAPKIRTVVMCQGYTRTKLFEGFGGRALYPETVAEGIVKAVLKGKSAHLLLPEVGWLLVPLLRTLPLWMQYGLRKRLESLMSNWRGRQVVQPSLEQKEAVAQGENGVGKVDESAVLVPGEQ</sequence>
<evidence type="ECO:0000256" key="3">
    <source>
        <dbReference type="ARBA" id="ARBA00022692"/>
    </source>
</evidence>
<dbReference type="InterPro" id="IPR036291">
    <property type="entry name" value="NAD(P)-bd_dom_sf"/>
</dbReference>
<organism evidence="14 15">
    <name type="scientific">Sporormia fimetaria CBS 119925</name>
    <dbReference type="NCBI Taxonomy" id="1340428"/>
    <lineage>
        <taxon>Eukaryota</taxon>
        <taxon>Fungi</taxon>
        <taxon>Dikarya</taxon>
        <taxon>Ascomycota</taxon>
        <taxon>Pezizomycotina</taxon>
        <taxon>Dothideomycetes</taxon>
        <taxon>Pleosporomycetidae</taxon>
        <taxon>Pleosporales</taxon>
        <taxon>Sporormiaceae</taxon>
        <taxon>Sporormia</taxon>
    </lineage>
</organism>
<accession>A0A6A6V945</accession>
<evidence type="ECO:0000313" key="14">
    <source>
        <dbReference type="EMBL" id="KAF2747152.1"/>
    </source>
</evidence>
<dbReference type="FunFam" id="3.40.50.720:FF:000131">
    <property type="entry name" value="Short-chain dehydrogenase/reductase 3"/>
    <property type="match status" value="1"/>
</dbReference>
<dbReference type="PANTHER" id="PTHR24322:SF736">
    <property type="entry name" value="RETINOL DEHYDROGENASE 10"/>
    <property type="match status" value="1"/>
</dbReference>
<comment type="similarity">
    <text evidence="2 12">Belongs to the short-chain dehydrogenases/reductases (SDR) family.</text>
</comment>
<keyword evidence="6" id="KW-0560">Oxidoreductase</keyword>
<keyword evidence="8" id="KW-0472">Membrane</keyword>
<name>A0A6A6V945_9PLEO</name>
<dbReference type="GO" id="GO:0052650">
    <property type="term" value="F:all-trans-retinol dehydrogenase (NADP+) activity"/>
    <property type="evidence" value="ECO:0007669"/>
    <property type="project" value="UniProtKB-ARBA"/>
</dbReference>
<keyword evidence="7" id="KW-0443">Lipid metabolism</keyword>
<evidence type="ECO:0000256" key="2">
    <source>
        <dbReference type="ARBA" id="ARBA00006484"/>
    </source>
</evidence>
<dbReference type="PRINTS" id="PR00081">
    <property type="entry name" value="GDHRDH"/>
</dbReference>
<comment type="subcellular location">
    <subcellularLocation>
        <location evidence="1">Membrane</location>
        <topology evidence="1">Multi-pass membrane protein</topology>
    </subcellularLocation>
</comment>
<evidence type="ECO:0000256" key="11">
    <source>
        <dbReference type="ARBA" id="ARBA00082544"/>
    </source>
</evidence>
<dbReference type="PROSITE" id="PS00061">
    <property type="entry name" value="ADH_SHORT"/>
    <property type="match status" value="1"/>
</dbReference>
<dbReference type="InterPro" id="IPR002347">
    <property type="entry name" value="SDR_fam"/>
</dbReference>
<evidence type="ECO:0000256" key="7">
    <source>
        <dbReference type="ARBA" id="ARBA00023098"/>
    </source>
</evidence>
<dbReference type="Proteomes" id="UP000799440">
    <property type="component" value="Unassembled WGS sequence"/>
</dbReference>
<dbReference type="PRINTS" id="PR00080">
    <property type="entry name" value="SDRFAMILY"/>
</dbReference>
<evidence type="ECO:0000256" key="9">
    <source>
        <dbReference type="ARBA" id="ARBA00059620"/>
    </source>
</evidence>
<dbReference type="OrthoDB" id="10253736at2759"/>
<evidence type="ECO:0000313" key="15">
    <source>
        <dbReference type="Proteomes" id="UP000799440"/>
    </source>
</evidence>
<dbReference type="GO" id="GO:0016020">
    <property type="term" value="C:membrane"/>
    <property type="evidence" value="ECO:0007669"/>
    <property type="project" value="UniProtKB-SubCell"/>
</dbReference>
<proteinExistence type="inferred from homology"/>
<evidence type="ECO:0000256" key="6">
    <source>
        <dbReference type="ARBA" id="ARBA00023002"/>
    </source>
</evidence>
<protein>
    <recommendedName>
        <fullName evidence="10">Short-chain dehydrogenase/reductase 3</fullName>
    </recommendedName>
    <alternativeName>
        <fullName evidence="11">Retinal short-chain dehydrogenase/reductase 1</fullName>
    </alternativeName>
</protein>
<dbReference type="PANTHER" id="PTHR24322">
    <property type="entry name" value="PKSB"/>
    <property type="match status" value="1"/>
</dbReference>
<keyword evidence="4" id="KW-0521">NADP</keyword>
<evidence type="ECO:0000256" key="12">
    <source>
        <dbReference type="RuleBase" id="RU000363"/>
    </source>
</evidence>
<evidence type="ECO:0000256" key="1">
    <source>
        <dbReference type="ARBA" id="ARBA00004141"/>
    </source>
</evidence>
<evidence type="ECO:0000256" key="5">
    <source>
        <dbReference type="ARBA" id="ARBA00022989"/>
    </source>
</evidence>
<gene>
    <name evidence="14" type="ORF">M011DRAFT_403318</name>
</gene>
<evidence type="ECO:0000256" key="4">
    <source>
        <dbReference type="ARBA" id="ARBA00022857"/>
    </source>
</evidence>
<dbReference type="Pfam" id="PF00106">
    <property type="entry name" value="adh_short"/>
    <property type="match status" value="1"/>
</dbReference>
<evidence type="ECO:0000256" key="13">
    <source>
        <dbReference type="SAM" id="MobiDB-lite"/>
    </source>
</evidence>
<dbReference type="InterPro" id="IPR020904">
    <property type="entry name" value="Sc_DH/Rdtase_CS"/>
</dbReference>
<dbReference type="AlphaFoldDB" id="A0A6A6V945"/>
<reference evidence="14" key="1">
    <citation type="journal article" date="2020" name="Stud. Mycol.">
        <title>101 Dothideomycetes genomes: a test case for predicting lifestyles and emergence of pathogens.</title>
        <authorList>
            <person name="Haridas S."/>
            <person name="Albert R."/>
            <person name="Binder M."/>
            <person name="Bloem J."/>
            <person name="Labutti K."/>
            <person name="Salamov A."/>
            <person name="Andreopoulos B."/>
            <person name="Baker S."/>
            <person name="Barry K."/>
            <person name="Bills G."/>
            <person name="Bluhm B."/>
            <person name="Cannon C."/>
            <person name="Castanera R."/>
            <person name="Culley D."/>
            <person name="Daum C."/>
            <person name="Ezra D."/>
            <person name="Gonzalez J."/>
            <person name="Henrissat B."/>
            <person name="Kuo A."/>
            <person name="Liang C."/>
            <person name="Lipzen A."/>
            <person name="Lutzoni F."/>
            <person name="Magnuson J."/>
            <person name="Mondo S."/>
            <person name="Nolan M."/>
            <person name="Ohm R."/>
            <person name="Pangilinan J."/>
            <person name="Park H.-J."/>
            <person name="Ramirez L."/>
            <person name="Alfaro M."/>
            <person name="Sun H."/>
            <person name="Tritt A."/>
            <person name="Yoshinaga Y."/>
            <person name="Zwiers L.-H."/>
            <person name="Turgeon B."/>
            <person name="Goodwin S."/>
            <person name="Spatafora J."/>
            <person name="Crous P."/>
            <person name="Grigoriev I."/>
        </authorList>
    </citation>
    <scope>NUCLEOTIDE SEQUENCE</scope>
    <source>
        <strain evidence="14">CBS 119925</strain>
    </source>
</reference>
<dbReference type="Gene3D" id="3.40.50.720">
    <property type="entry name" value="NAD(P)-binding Rossmann-like Domain"/>
    <property type="match status" value="1"/>
</dbReference>
<feature type="region of interest" description="Disordered" evidence="13">
    <location>
        <begin position="362"/>
        <end position="383"/>
    </location>
</feature>
<keyword evidence="3" id="KW-0812">Transmembrane</keyword>
<dbReference type="EMBL" id="MU006574">
    <property type="protein sequence ID" value="KAF2747152.1"/>
    <property type="molecule type" value="Genomic_DNA"/>
</dbReference>